<dbReference type="InterPro" id="IPR052173">
    <property type="entry name" value="Beta-lactam_resp_regulator"/>
</dbReference>
<dbReference type="EMBL" id="LMXB01000086">
    <property type="protein sequence ID" value="KUO16518.1"/>
    <property type="molecule type" value="Genomic_DNA"/>
</dbReference>
<dbReference type="Gene3D" id="3.30.2010.10">
    <property type="entry name" value="Metalloproteases ('zincins'), catalytic domain"/>
    <property type="match status" value="1"/>
</dbReference>
<dbReference type="PANTHER" id="PTHR34978">
    <property type="entry name" value="POSSIBLE SENSOR-TRANSDUCER PROTEIN BLAR"/>
    <property type="match status" value="1"/>
</dbReference>
<evidence type="ECO:0000313" key="9">
    <source>
        <dbReference type="EMBL" id="KUO16518.1"/>
    </source>
</evidence>
<keyword evidence="7" id="KW-1133">Transmembrane helix</keyword>
<accession>A0A101UTC5</accession>
<dbReference type="GO" id="GO:0046872">
    <property type="term" value="F:metal ion binding"/>
    <property type="evidence" value="ECO:0007669"/>
    <property type="project" value="UniProtKB-KW"/>
</dbReference>
<reference evidence="9 10" key="1">
    <citation type="submission" date="2015-10" db="EMBL/GenBank/DDBJ databases">
        <title>Draft genome sequence of Streptomyces sp. RV15, isolated from a marine sponge.</title>
        <authorList>
            <person name="Ruckert C."/>
            <person name="Abdelmohsen U.R."/>
            <person name="Winkler A."/>
            <person name="Hentschel U."/>
            <person name="Kalinowski J."/>
            <person name="Kampfer P."/>
            <person name="Glaeser S."/>
        </authorList>
    </citation>
    <scope>NUCLEOTIDE SEQUENCE [LARGE SCALE GENOMIC DNA]</scope>
    <source>
        <strain evidence="9 10">RV15</strain>
    </source>
</reference>
<protein>
    <recommendedName>
        <fullName evidence="8">Peptidase M48 domain-containing protein</fullName>
    </recommendedName>
</protein>
<keyword evidence="4 6" id="KW-0862">Zinc</keyword>
<dbReference type="Proteomes" id="UP000053260">
    <property type="component" value="Unassembled WGS sequence"/>
</dbReference>
<dbReference type="STRING" id="909626.AQJ91_35075"/>
<keyword evidence="7" id="KW-0812">Transmembrane</keyword>
<dbReference type="GO" id="GO:0006508">
    <property type="term" value="P:proteolysis"/>
    <property type="evidence" value="ECO:0007669"/>
    <property type="project" value="UniProtKB-KW"/>
</dbReference>
<dbReference type="OrthoDB" id="9785340at2"/>
<comment type="cofactor">
    <cofactor evidence="6">
        <name>Zn(2+)</name>
        <dbReference type="ChEBI" id="CHEBI:29105"/>
    </cofactor>
    <text evidence="6">Binds 1 zinc ion per subunit.</text>
</comment>
<evidence type="ECO:0000256" key="7">
    <source>
        <dbReference type="SAM" id="Phobius"/>
    </source>
</evidence>
<dbReference type="GO" id="GO:0004222">
    <property type="term" value="F:metalloendopeptidase activity"/>
    <property type="evidence" value="ECO:0007669"/>
    <property type="project" value="InterPro"/>
</dbReference>
<dbReference type="RefSeq" id="WP_067029717.1">
    <property type="nucleotide sequence ID" value="NZ_KQ949104.1"/>
</dbReference>
<feature type="domain" description="Peptidase M48" evidence="8">
    <location>
        <begin position="122"/>
        <end position="196"/>
    </location>
</feature>
<dbReference type="InterPro" id="IPR001915">
    <property type="entry name" value="Peptidase_M48"/>
</dbReference>
<feature type="transmembrane region" description="Helical" evidence="7">
    <location>
        <begin position="6"/>
        <end position="27"/>
    </location>
</feature>
<feature type="transmembrane region" description="Helical" evidence="7">
    <location>
        <begin position="34"/>
        <end position="55"/>
    </location>
</feature>
<evidence type="ECO:0000256" key="1">
    <source>
        <dbReference type="ARBA" id="ARBA00022670"/>
    </source>
</evidence>
<evidence type="ECO:0000256" key="3">
    <source>
        <dbReference type="ARBA" id="ARBA00022801"/>
    </source>
</evidence>
<keyword evidence="2" id="KW-0479">Metal-binding</keyword>
<proteinExistence type="inferred from homology"/>
<comment type="caution">
    <text evidence="9">The sequence shown here is derived from an EMBL/GenBank/DDBJ whole genome shotgun (WGS) entry which is preliminary data.</text>
</comment>
<keyword evidence="5 6" id="KW-0482">Metalloprotease</keyword>
<feature type="transmembrane region" description="Helical" evidence="7">
    <location>
        <begin position="278"/>
        <end position="302"/>
    </location>
</feature>
<evidence type="ECO:0000256" key="2">
    <source>
        <dbReference type="ARBA" id="ARBA00022723"/>
    </source>
</evidence>
<keyword evidence="7" id="KW-0472">Membrane</keyword>
<dbReference type="PANTHER" id="PTHR34978:SF3">
    <property type="entry name" value="SLR0241 PROTEIN"/>
    <property type="match status" value="1"/>
</dbReference>
<comment type="similarity">
    <text evidence="6">Belongs to the peptidase M48 family.</text>
</comment>
<organism evidence="9 10">
    <name type="scientific">Streptomyces dysideae</name>
    <dbReference type="NCBI Taxonomy" id="909626"/>
    <lineage>
        <taxon>Bacteria</taxon>
        <taxon>Bacillati</taxon>
        <taxon>Actinomycetota</taxon>
        <taxon>Actinomycetes</taxon>
        <taxon>Kitasatosporales</taxon>
        <taxon>Streptomycetaceae</taxon>
        <taxon>Streptomyces</taxon>
    </lineage>
</organism>
<sequence length="303" mass="31784">MNAAPVLVGYTAAVGFVAPPLLLRAAWPHRAPALAAAVWHALLVSFSIGVALAAYNLAAPTEHLHAGLVGLLHSCGLHVGPGGPDPDTADRLAVALPVALGTALAASLAFHVVRARRARTRHREAVDLVGRHSARLRATVLPYGVPAAYCLPGRRARIVISDAAIRELTPEQLAAVLAHERGHIAGRHHLALAVAEAFHSVFRRLPLARHAREQTALLLEMVADDRALRRHSSAALATAMYEMAAARTPRGAFAAGGHTVLIRLQRVLGPRPAPHPAFWGSVAAVAVAVPLLPLLVACPPVLG</sequence>
<name>A0A101UTC5_9ACTN</name>
<keyword evidence="3 6" id="KW-0378">Hydrolase</keyword>
<dbReference type="Pfam" id="PF01435">
    <property type="entry name" value="Peptidase_M48"/>
    <property type="match status" value="1"/>
</dbReference>
<feature type="transmembrane region" description="Helical" evidence="7">
    <location>
        <begin position="92"/>
        <end position="113"/>
    </location>
</feature>
<evidence type="ECO:0000256" key="5">
    <source>
        <dbReference type="ARBA" id="ARBA00023049"/>
    </source>
</evidence>
<evidence type="ECO:0000256" key="4">
    <source>
        <dbReference type="ARBA" id="ARBA00022833"/>
    </source>
</evidence>
<dbReference type="AlphaFoldDB" id="A0A101UTC5"/>
<evidence type="ECO:0000313" key="10">
    <source>
        <dbReference type="Proteomes" id="UP000053260"/>
    </source>
</evidence>
<evidence type="ECO:0000256" key="6">
    <source>
        <dbReference type="RuleBase" id="RU003983"/>
    </source>
</evidence>
<evidence type="ECO:0000259" key="8">
    <source>
        <dbReference type="Pfam" id="PF01435"/>
    </source>
</evidence>
<gene>
    <name evidence="9" type="ORF">AQJ91_35075</name>
</gene>
<dbReference type="CDD" id="cd07326">
    <property type="entry name" value="M56_BlaR1_MecR1_like"/>
    <property type="match status" value="1"/>
</dbReference>
<keyword evidence="10" id="KW-1185">Reference proteome</keyword>
<keyword evidence="1 6" id="KW-0645">Protease</keyword>